<dbReference type="GO" id="GO:0042181">
    <property type="term" value="P:ketone biosynthetic process"/>
    <property type="evidence" value="ECO:0007669"/>
    <property type="project" value="UniProtKB-ARBA"/>
</dbReference>
<evidence type="ECO:0000256" key="4">
    <source>
        <dbReference type="SAM" id="Phobius"/>
    </source>
</evidence>
<dbReference type="InterPro" id="IPR023576">
    <property type="entry name" value="UbiE/COQ5_MeTrFase_CS"/>
</dbReference>
<dbReference type="PROSITE" id="PS01184">
    <property type="entry name" value="UBIE_2"/>
    <property type="match status" value="1"/>
</dbReference>
<name>A0A538U134_UNCEI</name>
<dbReference type="EC" id="2.1.1.-" evidence="5"/>
<dbReference type="PANTHER" id="PTHR43591:SF24">
    <property type="entry name" value="2-METHOXY-6-POLYPRENYL-1,4-BENZOQUINOL METHYLASE, MITOCHONDRIAL"/>
    <property type="match status" value="1"/>
</dbReference>
<dbReference type="SUPFAM" id="SSF53335">
    <property type="entry name" value="S-adenosyl-L-methionine-dependent methyltransferases"/>
    <property type="match status" value="1"/>
</dbReference>
<accession>A0A538U134</accession>
<reference evidence="5 6" key="1">
    <citation type="journal article" date="2019" name="Nat. Microbiol.">
        <title>Mediterranean grassland soil C-N compound turnover is dependent on rainfall and depth, and is mediated by genomically divergent microorganisms.</title>
        <authorList>
            <person name="Diamond S."/>
            <person name="Andeer P.F."/>
            <person name="Li Z."/>
            <person name="Crits-Christoph A."/>
            <person name="Burstein D."/>
            <person name="Anantharaman K."/>
            <person name="Lane K.R."/>
            <person name="Thomas B.C."/>
            <person name="Pan C."/>
            <person name="Northen T.R."/>
            <person name="Banfield J.F."/>
        </authorList>
    </citation>
    <scope>NUCLEOTIDE SEQUENCE [LARGE SCALE GENOMIC DNA]</scope>
    <source>
        <strain evidence="5">WS_10</strain>
    </source>
</reference>
<dbReference type="InterPro" id="IPR029063">
    <property type="entry name" value="SAM-dependent_MTases_sf"/>
</dbReference>
<keyword evidence="4" id="KW-1133">Transmembrane helix</keyword>
<keyword evidence="4" id="KW-0812">Transmembrane</keyword>
<dbReference type="PANTHER" id="PTHR43591">
    <property type="entry name" value="METHYLTRANSFERASE"/>
    <property type="match status" value="1"/>
</dbReference>
<gene>
    <name evidence="5" type="ORF">E6K80_11290</name>
</gene>
<evidence type="ECO:0000256" key="3">
    <source>
        <dbReference type="ARBA" id="ARBA00022691"/>
    </source>
</evidence>
<dbReference type="NCBIfam" id="TIGR01934">
    <property type="entry name" value="MenG_MenH_UbiE"/>
    <property type="match status" value="1"/>
</dbReference>
<dbReference type="Proteomes" id="UP000319836">
    <property type="component" value="Unassembled WGS sequence"/>
</dbReference>
<dbReference type="Gene3D" id="3.40.50.150">
    <property type="entry name" value="Vaccinia Virus protein VP39"/>
    <property type="match status" value="1"/>
</dbReference>
<dbReference type="GO" id="GO:0008168">
    <property type="term" value="F:methyltransferase activity"/>
    <property type="evidence" value="ECO:0007669"/>
    <property type="project" value="UniProtKB-KW"/>
</dbReference>
<dbReference type="GO" id="GO:0032259">
    <property type="term" value="P:methylation"/>
    <property type="evidence" value="ECO:0007669"/>
    <property type="project" value="UniProtKB-KW"/>
</dbReference>
<evidence type="ECO:0000256" key="2">
    <source>
        <dbReference type="ARBA" id="ARBA00022679"/>
    </source>
</evidence>
<evidence type="ECO:0000256" key="1">
    <source>
        <dbReference type="ARBA" id="ARBA00022603"/>
    </source>
</evidence>
<dbReference type="InterPro" id="IPR004033">
    <property type="entry name" value="UbiE/COQ5_MeTrFase"/>
</dbReference>
<protein>
    <submittedName>
        <fullName evidence="5">Ubiquinone/menaquinone biosynthesis methyltransferase</fullName>
        <ecNumber evidence="5">2.1.1.-</ecNumber>
    </submittedName>
</protein>
<keyword evidence="4" id="KW-0472">Membrane</keyword>
<feature type="transmembrane region" description="Helical" evidence="4">
    <location>
        <begin position="201"/>
        <end position="222"/>
    </location>
</feature>
<dbReference type="Pfam" id="PF01209">
    <property type="entry name" value="Ubie_methyltran"/>
    <property type="match status" value="1"/>
</dbReference>
<comment type="caution">
    <text evidence="5">The sequence shown here is derived from an EMBL/GenBank/DDBJ whole genome shotgun (WGS) entry which is preliminary data.</text>
</comment>
<evidence type="ECO:0000313" key="6">
    <source>
        <dbReference type="Proteomes" id="UP000319836"/>
    </source>
</evidence>
<evidence type="ECO:0000313" key="5">
    <source>
        <dbReference type="EMBL" id="TMQ69568.1"/>
    </source>
</evidence>
<keyword evidence="1 5" id="KW-0489">Methyltransferase</keyword>
<feature type="transmembrane region" description="Helical" evidence="4">
    <location>
        <begin position="317"/>
        <end position="339"/>
    </location>
</feature>
<proteinExistence type="predicted"/>
<dbReference type="PROSITE" id="PS01183">
    <property type="entry name" value="UBIE_1"/>
    <property type="match status" value="1"/>
</dbReference>
<dbReference type="EMBL" id="VBPA01000287">
    <property type="protein sequence ID" value="TMQ69568.1"/>
    <property type="molecule type" value="Genomic_DNA"/>
</dbReference>
<dbReference type="PROSITE" id="PS51608">
    <property type="entry name" value="SAM_MT_UBIE"/>
    <property type="match status" value="1"/>
</dbReference>
<keyword evidence="3" id="KW-0949">S-adenosyl-L-methionine</keyword>
<dbReference type="AlphaFoldDB" id="A0A538U134"/>
<dbReference type="CDD" id="cd02440">
    <property type="entry name" value="AdoMet_MTases"/>
    <property type="match status" value="1"/>
</dbReference>
<keyword evidence="5" id="KW-0830">Ubiquinone</keyword>
<feature type="transmembrane region" description="Helical" evidence="4">
    <location>
        <begin position="276"/>
        <end position="297"/>
    </location>
</feature>
<organism evidence="5 6">
    <name type="scientific">Eiseniibacteriota bacterium</name>
    <dbReference type="NCBI Taxonomy" id="2212470"/>
    <lineage>
        <taxon>Bacteria</taxon>
        <taxon>Candidatus Eiseniibacteriota</taxon>
    </lineage>
</organism>
<keyword evidence="2 5" id="KW-0808">Transferase</keyword>
<sequence length="345" mass="36933">MTDDRSDALAERFRPRASEPMAEMFDEVSGRYDLLNRVLSLGQDTAWRRAMWREVPEEARAVLDVCTGSGVSLPGLRRPGRLLVGIDVSLRMLELAADEQRATGWAPRLACADAFRLPLRDACLDAITVAFGVRNLRPHDDALAELARVLKPGGRLVVLEATAPAPGWTAPLHRFYLERIVPAAGRLSDDPSAYHYLSRSVLAFGAGAEFEAALAAAGFVIARRRSFLMGATRLWTARRFGAGQNAAVSPSAVQDARPGSTGRPGAGGAVEEEWRAWGIVQALLSAGLASTLIYAGWLMGKSGGDLPLPGWSRGAAWILIGGGALAFGVRTVALVVRLLSGRPRS</sequence>